<feature type="compositionally biased region" description="Polar residues" evidence="1">
    <location>
        <begin position="1"/>
        <end position="26"/>
    </location>
</feature>
<feature type="compositionally biased region" description="Basic and acidic residues" evidence="1">
    <location>
        <begin position="238"/>
        <end position="258"/>
    </location>
</feature>
<accession>A0A5C3DVR2</accession>
<feature type="region of interest" description="Disordered" evidence="1">
    <location>
        <begin position="103"/>
        <end position="172"/>
    </location>
</feature>
<feature type="region of interest" description="Disordered" evidence="1">
    <location>
        <begin position="197"/>
        <end position="352"/>
    </location>
</feature>
<feature type="compositionally biased region" description="Basic and acidic residues" evidence="1">
    <location>
        <begin position="210"/>
        <end position="225"/>
    </location>
</feature>
<feature type="region of interest" description="Disordered" evidence="1">
    <location>
        <begin position="1"/>
        <end position="27"/>
    </location>
</feature>
<gene>
    <name evidence="2" type="ORF">UTRI_01191</name>
</gene>
<dbReference type="AlphaFoldDB" id="A0A5C3DVR2"/>
<keyword evidence="3" id="KW-1185">Reference proteome</keyword>
<feature type="region of interest" description="Disordered" evidence="1">
    <location>
        <begin position="47"/>
        <end position="73"/>
    </location>
</feature>
<proteinExistence type="predicted"/>
<feature type="compositionally biased region" description="Polar residues" evidence="1">
    <location>
        <begin position="197"/>
        <end position="209"/>
    </location>
</feature>
<reference evidence="2 3" key="1">
    <citation type="submission" date="2018-03" db="EMBL/GenBank/DDBJ databases">
        <authorList>
            <person name="Guldener U."/>
        </authorList>
    </citation>
    <scope>NUCLEOTIDE SEQUENCE [LARGE SCALE GENOMIC DNA]</scope>
    <source>
        <strain evidence="2 3">NBRC100155</strain>
    </source>
</reference>
<name>A0A5C3DVR2_9BASI</name>
<dbReference type="EMBL" id="OOIN01000004">
    <property type="protein sequence ID" value="SPO22513.1"/>
    <property type="molecule type" value="Genomic_DNA"/>
</dbReference>
<evidence type="ECO:0000313" key="3">
    <source>
        <dbReference type="Proteomes" id="UP000324022"/>
    </source>
</evidence>
<evidence type="ECO:0000256" key="1">
    <source>
        <dbReference type="SAM" id="MobiDB-lite"/>
    </source>
</evidence>
<feature type="compositionally biased region" description="Low complexity" evidence="1">
    <location>
        <begin position="323"/>
        <end position="337"/>
    </location>
</feature>
<organism evidence="2 3">
    <name type="scientific">Ustilago trichophora</name>
    <dbReference type="NCBI Taxonomy" id="86804"/>
    <lineage>
        <taxon>Eukaryota</taxon>
        <taxon>Fungi</taxon>
        <taxon>Dikarya</taxon>
        <taxon>Basidiomycota</taxon>
        <taxon>Ustilaginomycotina</taxon>
        <taxon>Ustilaginomycetes</taxon>
        <taxon>Ustilaginales</taxon>
        <taxon>Ustilaginaceae</taxon>
        <taxon>Ustilago</taxon>
    </lineage>
</organism>
<dbReference type="PANTHER" id="PTHR40132:SF1">
    <property type="entry name" value="PRE-MRNA-SPLICING FACTOR 38B"/>
    <property type="match status" value="1"/>
</dbReference>
<dbReference type="OrthoDB" id="2431475at2759"/>
<feature type="compositionally biased region" description="Basic residues" evidence="1">
    <location>
        <begin position="298"/>
        <end position="313"/>
    </location>
</feature>
<dbReference type="Proteomes" id="UP000324022">
    <property type="component" value="Unassembled WGS sequence"/>
</dbReference>
<feature type="compositionally biased region" description="Basic and acidic residues" evidence="1">
    <location>
        <begin position="103"/>
        <end position="120"/>
    </location>
</feature>
<dbReference type="PANTHER" id="PTHR40132">
    <property type="entry name" value="PRE-MRNA-SPLICING FACTOR 38B"/>
    <property type="match status" value="1"/>
</dbReference>
<evidence type="ECO:0000313" key="2">
    <source>
        <dbReference type="EMBL" id="SPO22513.1"/>
    </source>
</evidence>
<protein>
    <submittedName>
        <fullName evidence="2">Uncharacterized protein</fullName>
    </submittedName>
</protein>
<feature type="compositionally biased region" description="Polar residues" evidence="1">
    <location>
        <begin position="226"/>
        <end position="237"/>
    </location>
</feature>
<feature type="compositionally biased region" description="Basic and acidic residues" evidence="1">
    <location>
        <begin position="269"/>
        <end position="297"/>
    </location>
</feature>
<sequence length="352" mass="40038">MQRQHGQQANPSTSLRPPTESISSLASIPDQELDAYIAELILQKSRAKEVRSQTEGIGAYLQDDDAVPKADEARVPNTNKRFLASVIRNVEGHNQALLRVQAREAERAARNGERTGDSTRAKSNNSGQRDLEASRGSKGATSRMRGWSDDKLDENDDRSSHTSSIAGQEEGHISFEISRNMDKYFDEPVSTLQTELASDNATLSSSRRFCTQEHPKPKPHADNNHSSRYNKHNTSQSHENRLRSDHQDRKTCRHEKSERRKKQHGHNSKYRDHDDSKNDNDNDQSKRRRKEPKDASKSNRKVHKSVHNSRHYQHSSQREKQSQSDTNPSTSPSTHPPKLIREWDLGKASLSF</sequence>
<feature type="compositionally biased region" description="Basic residues" evidence="1">
    <location>
        <begin position="259"/>
        <end position="268"/>
    </location>
</feature>